<dbReference type="Proteomes" id="UP001159363">
    <property type="component" value="Chromosome 7"/>
</dbReference>
<evidence type="ECO:0008006" key="3">
    <source>
        <dbReference type="Google" id="ProtNLM"/>
    </source>
</evidence>
<reference evidence="1 2" key="1">
    <citation type="submission" date="2023-02" db="EMBL/GenBank/DDBJ databases">
        <title>LHISI_Scaffold_Assembly.</title>
        <authorList>
            <person name="Stuart O.P."/>
            <person name="Cleave R."/>
            <person name="Magrath M.J.L."/>
            <person name="Mikheyev A.S."/>
        </authorList>
    </citation>
    <scope>NUCLEOTIDE SEQUENCE [LARGE SCALE GENOMIC DNA]</scope>
    <source>
        <strain evidence="1">Daus_M_001</strain>
        <tissue evidence="1">Leg muscle</tissue>
    </source>
</reference>
<comment type="caution">
    <text evidence="1">The sequence shown here is derived from an EMBL/GenBank/DDBJ whole genome shotgun (WGS) entry which is preliminary data.</text>
</comment>
<gene>
    <name evidence="1" type="ORF">PR048_022476</name>
</gene>
<dbReference type="EMBL" id="JARBHB010000008">
    <property type="protein sequence ID" value="KAJ8878013.1"/>
    <property type="molecule type" value="Genomic_DNA"/>
</dbReference>
<accession>A0ABQ9H148</accession>
<evidence type="ECO:0000313" key="1">
    <source>
        <dbReference type="EMBL" id="KAJ8878013.1"/>
    </source>
</evidence>
<name>A0ABQ9H148_9NEOP</name>
<organism evidence="1 2">
    <name type="scientific">Dryococelus australis</name>
    <dbReference type="NCBI Taxonomy" id="614101"/>
    <lineage>
        <taxon>Eukaryota</taxon>
        <taxon>Metazoa</taxon>
        <taxon>Ecdysozoa</taxon>
        <taxon>Arthropoda</taxon>
        <taxon>Hexapoda</taxon>
        <taxon>Insecta</taxon>
        <taxon>Pterygota</taxon>
        <taxon>Neoptera</taxon>
        <taxon>Polyneoptera</taxon>
        <taxon>Phasmatodea</taxon>
        <taxon>Verophasmatodea</taxon>
        <taxon>Anareolatae</taxon>
        <taxon>Phasmatidae</taxon>
        <taxon>Eurycanthinae</taxon>
        <taxon>Dryococelus</taxon>
    </lineage>
</organism>
<sequence>MKLPSGYGYQRAFWMKNIIEFKQRFIKKLMKQIHLQSLMSDGWTDIKGNPLLNLVFDTPEPVFLKAIESKTTSHTAQYMAEVIDTHAACLLDPKQKGSALTEEERSVAIQTISDIAETITDVDAGVVLGNLAEHKAWSSKAIWNAANNTSRVTQGVV</sequence>
<protein>
    <recommendedName>
        <fullName evidence="3">DUF659 domain-containing protein</fullName>
    </recommendedName>
</protein>
<keyword evidence="2" id="KW-1185">Reference proteome</keyword>
<evidence type="ECO:0000313" key="2">
    <source>
        <dbReference type="Proteomes" id="UP001159363"/>
    </source>
</evidence>
<proteinExistence type="predicted"/>